<accession>A0A9P9DBW4</accession>
<dbReference type="Proteomes" id="UP000700596">
    <property type="component" value="Unassembled WGS sequence"/>
</dbReference>
<name>A0A9P9DBW4_9PLEO</name>
<dbReference type="Gene3D" id="3.80.10.10">
    <property type="entry name" value="Ribonuclease Inhibitor"/>
    <property type="match status" value="1"/>
</dbReference>
<proteinExistence type="predicted"/>
<evidence type="ECO:0000313" key="2">
    <source>
        <dbReference type="Proteomes" id="UP000700596"/>
    </source>
</evidence>
<reference evidence="1" key="1">
    <citation type="journal article" date="2021" name="Nat. Commun.">
        <title>Genetic determinants of endophytism in the Arabidopsis root mycobiome.</title>
        <authorList>
            <person name="Mesny F."/>
            <person name="Miyauchi S."/>
            <person name="Thiergart T."/>
            <person name="Pickel B."/>
            <person name="Atanasova L."/>
            <person name="Karlsson M."/>
            <person name="Huettel B."/>
            <person name="Barry K.W."/>
            <person name="Haridas S."/>
            <person name="Chen C."/>
            <person name="Bauer D."/>
            <person name="Andreopoulos W."/>
            <person name="Pangilinan J."/>
            <person name="LaButti K."/>
            <person name="Riley R."/>
            <person name="Lipzen A."/>
            <person name="Clum A."/>
            <person name="Drula E."/>
            <person name="Henrissat B."/>
            <person name="Kohler A."/>
            <person name="Grigoriev I.V."/>
            <person name="Martin F.M."/>
            <person name="Hacquard S."/>
        </authorList>
    </citation>
    <scope>NUCLEOTIDE SEQUENCE</scope>
    <source>
        <strain evidence="1">MPI-CAGE-CH-0243</strain>
    </source>
</reference>
<organism evidence="1 2">
    <name type="scientific">Dendryphion nanum</name>
    <dbReference type="NCBI Taxonomy" id="256645"/>
    <lineage>
        <taxon>Eukaryota</taxon>
        <taxon>Fungi</taxon>
        <taxon>Dikarya</taxon>
        <taxon>Ascomycota</taxon>
        <taxon>Pezizomycotina</taxon>
        <taxon>Dothideomycetes</taxon>
        <taxon>Pleosporomycetidae</taxon>
        <taxon>Pleosporales</taxon>
        <taxon>Torulaceae</taxon>
        <taxon>Dendryphion</taxon>
    </lineage>
</organism>
<dbReference type="AlphaFoldDB" id="A0A9P9DBW4"/>
<keyword evidence="2" id="KW-1185">Reference proteome</keyword>
<gene>
    <name evidence="1" type="ORF">B0J11DRAFT_510456</name>
</gene>
<sequence>MVLLDLPEELLDLVCEAIHDDDDEIEARMVKNRSPNLLNFALTSRFIYKIASTWLQREVRIHHPSPRADALLQRLRETPSEGNRIRSLFIWNKEDAYTGDSSELDFLLKAAVNLHELYVPFFPSRALSSSLLDEKLECAKTLELICLDGNHSYGIADLFRMLSFPRLQSFQIFRFNDTECCADLPCQLPLLPLTCLRLTSCQIGMPMFDAIISSCSKLQQLEFLLPFPEQVHEVPDSWNITWASARVFIPLTLSMLPIAVRLNRFKDTLTELHILTNRQFWQDHDGTKLDLSDFKSLKFLWASSNCFFHCSSEESARQGFYRLLPSSLCYLDMVWGQDSGIFFPNPGVPLPLIRIWYQREFEGDNDHTWILELARQKKTHLPRLREVEFHEDMMQPLGEGVHEMSDWKPSTVMNEFASAGITLTVMYRVMQYH</sequence>
<dbReference type="EMBL" id="JAGMWT010000015">
    <property type="protein sequence ID" value="KAH7116114.1"/>
    <property type="molecule type" value="Genomic_DNA"/>
</dbReference>
<evidence type="ECO:0000313" key="1">
    <source>
        <dbReference type="EMBL" id="KAH7116114.1"/>
    </source>
</evidence>
<protein>
    <submittedName>
        <fullName evidence="1">Uncharacterized protein</fullName>
    </submittedName>
</protein>
<dbReference type="SUPFAM" id="SSF52047">
    <property type="entry name" value="RNI-like"/>
    <property type="match status" value="1"/>
</dbReference>
<dbReference type="InterPro" id="IPR032675">
    <property type="entry name" value="LRR_dom_sf"/>
</dbReference>
<dbReference type="OrthoDB" id="3792203at2759"/>
<comment type="caution">
    <text evidence="1">The sequence shown here is derived from an EMBL/GenBank/DDBJ whole genome shotgun (WGS) entry which is preliminary data.</text>
</comment>